<feature type="non-terminal residue" evidence="1">
    <location>
        <position position="1"/>
    </location>
</feature>
<sequence length="72" mass="8527">FIPIPSAEQSQLLQQYTQMGRTYVNITYITHKDKEVNFSSSQIQRNYIVIITKYNSPLVFYHKMGESTLYFI</sequence>
<reference evidence="1" key="1">
    <citation type="submission" date="2015-12" db="EMBL/GenBank/DDBJ databases">
        <title>Gene expression during late stages of embryo sac development: a critical building block for successful pollen-pistil interactions.</title>
        <authorList>
            <person name="Liu Y."/>
            <person name="Joly V."/>
            <person name="Sabar M."/>
            <person name="Matton D.P."/>
        </authorList>
    </citation>
    <scope>NUCLEOTIDE SEQUENCE</scope>
</reference>
<name>A0A0V0GMM6_SOLCH</name>
<dbReference type="AlphaFoldDB" id="A0A0V0GMM6"/>
<evidence type="ECO:0000313" key="1">
    <source>
        <dbReference type="EMBL" id="JAP09340.1"/>
    </source>
</evidence>
<organism evidence="1">
    <name type="scientific">Solanum chacoense</name>
    <name type="common">Chaco potato</name>
    <dbReference type="NCBI Taxonomy" id="4108"/>
    <lineage>
        <taxon>Eukaryota</taxon>
        <taxon>Viridiplantae</taxon>
        <taxon>Streptophyta</taxon>
        <taxon>Embryophyta</taxon>
        <taxon>Tracheophyta</taxon>
        <taxon>Spermatophyta</taxon>
        <taxon>Magnoliopsida</taxon>
        <taxon>eudicotyledons</taxon>
        <taxon>Gunneridae</taxon>
        <taxon>Pentapetalae</taxon>
        <taxon>asterids</taxon>
        <taxon>lamiids</taxon>
        <taxon>Solanales</taxon>
        <taxon>Solanaceae</taxon>
        <taxon>Solanoideae</taxon>
        <taxon>Solaneae</taxon>
        <taxon>Solanum</taxon>
    </lineage>
</organism>
<proteinExistence type="predicted"/>
<protein>
    <submittedName>
        <fullName evidence="1">Putative ovule protein</fullName>
    </submittedName>
</protein>
<dbReference type="EMBL" id="GEDG01035190">
    <property type="protein sequence ID" value="JAP09340.1"/>
    <property type="molecule type" value="Transcribed_RNA"/>
</dbReference>
<accession>A0A0V0GMM6</accession>